<comment type="caution">
    <text evidence="2">The sequence shown here is derived from an EMBL/GenBank/DDBJ whole genome shotgun (WGS) entry which is preliminary data.</text>
</comment>
<proteinExistence type="predicted"/>
<evidence type="ECO:0000256" key="1">
    <source>
        <dbReference type="SAM" id="MobiDB-lite"/>
    </source>
</evidence>
<feature type="non-terminal residue" evidence="2">
    <location>
        <position position="1"/>
    </location>
</feature>
<protein>
    <submittedName>
        <fullName evidence="2">Uncharacterized protein</fullName>
    </submittedName>
</protein>
<organism evidence="2 3">
    <name type="scientific">Henosepilachna vigintioctopunctata</name>
    <dbReference type="NCBI Taxonomy" id="420089"/>
    <lineage>
        <taxon>Eukaryota</taxon>
        <taxon>Metazoa</taxon>
        <taxon>Ecdysozoa</taxon>
        <taxon>Arthropoda</taxon>
        <taxon>Hexapoda</taxon>
        <taxon>Insecta</taxon>
        <taxon>Pterygota</taxon>
        <taxon>Neoptera</taxon>
        <taxon>Endopterygota</taxon>
        <taxon>Coleoptera</taxon>
        <taxon>Polyphaga</taxon>
        <taxon>Cucujiformia</taxon>
        <taxon>Coccinelloidea</taxon>
        <taxon>Coccinellidae</taxon>
        <taxon>Epilachninae</taxon>
        <taxon>Epilachnini</taxon>
        <taxon>Henosepilachna</taxon>
    </lineage>
</organism>
<accession>A0AAW1URJ5</accession>
<keyword evidence="3" id="KW-1185">Reference proteome</keyword>
<gene>
    <name evidence="2" type="ORF">WA026_014895</name>
</gene>
<feature type="compositionally biased region" description="Basic and acidic residues" evidence="1">
    <location>
        <begin position="63"/>
        <end position="72"/>
    </location>
</feature>
<evidence type="ECO:0000313" key="2">
    <source>
        <dbReference type="EMBL" id="KAK9886107.1"/>
    </source>
</evidence>
<dbReference type="EMBL" id="JARQZJ010000098">
    <property type="protein sequence ID" value="KAK9886107.1"/>
    <property type="molecule type" value="Genomic_DNA"/>
</dbReference>
<sequence length="100" mass="12145">TWRSRKTITLEQKVEALGPYHCIQRSVQNRKFLKGWLNRNLRHSYNNIFIYEVIWSCASSKNPESENPERKSNYQRNVNNRDEKTSLRFRIKNKRTQKNC</sequence>
<dbReference type="AlphaFoldDB" id="A0AAW1URJ5"/>
<feature type="region of interest" description="Disordered" evidence="1">
    <location>
        <begin position="60"/>
        <end position="100"/>
    </location>
</feature>
<feature type="compositionally biased region" description="Basic residues" evidence="1">
    <location>
        <begin position="87"/>
        <end position="100"/>
    </location>
</feature>
<dbReference type="Proteomes" id="UP001431783">
    <property type="component" value="Unassembled WGS sequence"/>
</dbReference>
<evidence type="ECO:0000313" key="3">
    <source>
        <dbReference type="Proteomes" id="UP001431783"/>
    </source>
</evidence>
<name>A0AAW1URJ5_9CUCU</name>
<reference evidence="2 3" key="1">
    <citation type="submission" date="2023-03" db="EMBL/GenBank/DDBJ databases">
        <title>Genome insight into feeding habits of ladybird beetles.</title>
        <authorList>
            <person name="Li H.-S."/>
            <person name="Huang Y.-H."/>
            <person name="Pang H."/>
        </authorList>
    </citation>
    <scope>NUCLEOTIDE SEQUENCE [LARGE SCALE GENOMIC DNA]</scope>
    <source>
        <strain evidence="2">SYSU_2023b</strain>
        <tissue evidence="2">Whole body</tissue>
    </source>
</reference>